<protein>
    <submittedName>
        <fullName evidence="1">Uncharacterized protein</fullName>
    </submittedName>
</protein>
<sequence>MRPLEIAPTHAVADVGELAGRHDVAVAEDRVAGEVGTIKVEIWVARFKQSMLSEKQKKAVFVTHSARIGDPIGDYVCPASLGHPVNLAAVFVFENSRDIWPHSSYRSTRHPCSCSRSSTFLIHVDRISQEASSRIECS</sequence>
<dbReference type="EMBL" id="MCFL01000013">
    <property type="protein sequence ID" value="ORZ37176.1"/>
    <property type="molecule type" value="Genomic_DNA"/>
</dbReference>
<evidence type="ECO:0000313" key="2">
    <source>
        <dbReference type="Proteomes" id="UP000193411"/>
    </source>
</evidence>
<organism evidence="1 2">
    <name type="scientific">Catenaria anguillulae PL171</name>
    <dbReference type="NCBI Taxonomy" id="765915"/>
    <lineage>
        <taxon>Eukaryota</taxon>
        <taxon>Fungi</taxon>
        <taxon>Fungi incertae sedis</taxon>
        <taxon>Blastocladiomycota</taxon>
        <taxon>Blastocladiomycetes</taxon>
        <taxon>Blastocladiales</taxon>
        <taxon>Catenariaceae</taxon>
        <taxon>Catenaria</taxon>
    </lineage>
</organism>
<evidence type="ECO:0000313" key="1">
    <source>
        <dbReference type="EMBL" id="ORZ37176.1"/>
    </source>
</evidence>
<dbReference type="Proteomes" id="UP000193411">
    <property type="component" value="Unassembled WGS sequence"/>
</dbReference>
<dbReference type="AlphaFoldDB" id="A0A1Y2HRD8"/>
<reference evidence="1 2" key="1">
    <citation type="submission" date="2016-07" db="EMBL/GenBank/DDBJ databases">
        <title>Pervasive Adenine N6-methylation of Active Genes in Fungi.</title>
        <authorList>
            <consortium name="DOE Joint Genome Institute"/>
            <person name="Mondo S.J."/>
            <person name="Dannebaum R.O."/>
            <person name="Kuo R.C."/>
            <person name="Labutti K."/>
            <person name="Haridas S."/>
            <person name="Kuo A."/>
            <person name="Salamov A."/>
            <person name="Ahrendt S.R."/>
            <person name="Lipzen A."/>
            <person name="Sullivan W."/>
            <person name="Andreopoulos W.B."/>
            <person name="Clum A."/>
            <person name="Lindquist E."/>
            <person name="Daum C."/>
            <person name="Ramamoorthy G.K."/>
            <person name="Gryganskyi A."/>
            <person name="Culley D."/>
            <person name="Magnuson J.K."/>
            <person name="James T.Y."/>
            <person name="O'Malley M.A."/>
            <person name="Stajich J.E."/>
            <person name="Spatafora J.W."/>
            <person name="Visel A."/>
            <person name="Grigoriev I.V."/>
        </authorList>
    </citation>
    <scope>NUCLEOTIDE SEQUENCE [LARGE SCALE GENOMIC DNA]</scope>
    <source>
        <strain evidence="1 2">PL171</strain>
    </source>
</reference>
<accession>A0A1Y2HRD8</accession>
<proteinExistence type="predicted"/>
<keyword evidence="2" id="KW-1185">Reference proteome</keyword>
<dbReference type="OrthoDB" id="10648286at2759"/>
<name>A0A1Y2HRD8_9FUNG</name>
<comment type="caution">
    <text evidence="1">The sequence shown here is derived from an EMBL/GenBank/DDBJ whole genome shotgun (WGS) entry which is preliminary data.</text>
</comment>
<gene>
    <name evidence="1" type="ORF">BCR44DRAFT_1430628</name>
</gene>